<dbReference type="Proteomes" id="UP001165160">
    <property type="component" value="Unassembled WGS sequence"/>
</dbReference>
<evidence type="ECO:0000256" key="1">
    <source>
        <dbReference type="SAM" id="Phobius"/>
    </source>
</evidence>
<keyword evidence="1" id="KW-0472">Membrane</keyword>
<dbReference type="EMBL" id="BRXX01000454">
    <property type="protein sequence ID" value="GMI12915.1"/>
    <property type="molecule type" value="Genomic_DNA"/>
</dbReference>
<accession>A0A9W7FIX3</accession>
<organism evidence="2 3">
    <name type="scientific">Triparma verrucosa</name>
    <dbReference type="NCBI Taxonomy" id="1606542"/>
    <lineage>
        <taxon>Eukaryota</taxon>
        <taxon>Sar</taxon>
        <taxon>Stramenopiles</taxon>
        <taxon>Ochrophyta</taxon>
        <taxon>Bolidophyceae</taxon>
        <taxon>Parmales</taxon>
        <taxon>Triparmaceae</taxon>
        <taxon>Triparma</taxon>
    </lineage>
</organism>
<sequence length="546" mass="60950">MSFPSQHFFVESFQHDVEKGAPPTIPLPATTPFSASQCINLLTSAQTSVHSHRLRVTYLTLSVATLPCFASNVVYYLTEYFFLNASTSLHAGFWGINVCLFGFPMLLSVLPTDNYVIRVINLLAVGSLLGTSTVVFALVGYAWFGEPEVAYVRERYRMCEDKGAECAVFCLKYVALGVVLAGGSLSKTMRKGLMRKGGRRTFNDEDFVVPARKTLDNLWFSTRVTIGAAGVCFLVGAVAAEAVGSNWNTRGRFAWDIAMGLFWCIYPKFWSGHRRRLLHALLGSINTKGETSSAAALAALLCGKSSMEVLEMSVERFVSLDLDKLESNHFLASNKAGEGDEDLFSKAQPSQLGKCDAFVSHSWSDDGEAKFKALKQWARKFKEKNGRSPNVWLDKFCINQTAIDENLQCLPVFLSGSKQLLVLAGKTYCERLWCLMEVFTFLRMGGDLDRIIVVPIGWNDVSAKAAFEEVDVTEAKCYLDSDRQRLWAIIEAGFGDFFGFNQIIRHVFLERTLTQQSSRGRRFSFNFTTISARESNKVLHDDKVKN</sequence>
<feature type="transmembrane region" description="Helical" evidence="1">
    <location>
        <begin position="164"/>
        <end position="186"/>
    </location>
</feature>
<protein>
    <recommendedName>
        <fullName evidence="4">TIR domain-containing protein</fullName>
    </recommendedName>
</protein>
<feature type="transmembrane region" description="Helical" evidence="1">
    <location>
        <begin position="122"/>
        <end position="144"/>
    </location>
</feature>
<feature type="transmembrane region" description="Helical" evidence="1">
    <location>
        <begin position="89"/>
        <end position="110"/>
    </location>
</feature>
<dbReference type="SUPFAM" id="SSF52200">
    <property type="entry name" value="Toll/Interleukin receptor TIR domain"/>
    <property type="match status" value="1"/>
</dbReference>
<keyword evidence="1" id="KW-1133">Transmembrane helix</keyword>
<feature type="transmembrane region" description="Helical" evidence="1">
    <location>
        <begin position="220"/>
        <end position="240"/>
    </location>
</feature>
<feature type="transmembrane region" description="Helical" evidence="1">
    <location>
        <begin position="56"/>
        <end position="77"/>
    </location>
</feature>
<name>A0A9W7FIX3_9STRA</name>
<comment type="caution">
    <text evidence="2">The sequence shown here is derived from an EMBL/GenBank/DDBJ whole genome shotgun (WGS) entry which is preliminary data.</text>
</comment>
<evidence type="ECO:0008006" key="4">
    <source>
        <dbReference type="Google" id="ProtNLM"/>
    </source>
</evidence>
<evidence type="ECO:0000313" key="2">
    <source>
        <dbReference type="EMBL" id="GMI12915.1"/>
    </source>
</evidence>
<evidence type="ECO:0000313" key="3">
    <source>
        <dbReference type="Proteomes" id="UP001165160"/>
    </source>
</evidence>
<dbReference type="AlphaFoldDB" id="A0A9W7FIX3"/>
<dbReference type="Gene3D" id="3.40.50.10140">
    <property type="entry name" value="Toll/interleukin-1 receptor homology (TIR) domain"/>
    <property type="match status" value="1"/>
</dbReference>
<dbReference type="InterPro" id="IPR035897">
    <property type="entry name" value="Toll_tir_struct_dom_sf"/>
</dbReference>
<reference evidence="3" key="1">
    <citation type="journal article" date="2023" name="Commun. Biol.">
        <title>Genome analysis of Parmales, the sister group of diatoms, reveals the evolutionary specialization of diatoms from phago-mixotrophs to photoautotrophs.</title>
        <authorList>
            <person name="Ban H."/>
            <person name="Sato S."/>
            <person name="Yoshikawa S."/>
            <person name="Yamada K."/>
            <person name="Nakamura Y."/>
            <person name="Ichinomiya M."/>
            <person name="Sato N."/>
            <person name="Blanc-Mathieu R."/>
            <person name="Endo H."/>
            <person name="Kuwata A."/>
            <person name="Ogata H."/>
        </authorList>
    </citation>
    <scope>NUCLEOTIDE SEQUENCE [LARGE SCALE GENOMIC DNA]</scope>
    <source>
        <strain evidence="3">NIES 3699</strain>
    </source>
</reference>
<proteinExistence type="predicted"/>
<keyword evidence="3" id="KW-1185">Reference proteome</keyword>
<keyword evidence="1" id="KW-0812">Transmembrane</keyword>
<gene>
    <name evidence="2" type="ORF">TrVE_jg13563</name>
</gene>